<keyword evidence="13" id="KW-0472">Membrane</keyword>
<evidence type="ECO:0000256" key="9">
    <source>
        <dbReference type="ARBA" id="ARBA00022741"/>
    </source>
</evidence>
<keyword evidence="12" id="KW-1133">Transmembrane helix</keyword>
<dbReference type="EMBL" id="HG739098">
    <property type="protein sequence ID" value="CDP04783.1"/>
    <property type="molecule type" value="Genomic_DNA"/>
</dbReference>
<evidence type="ECO:0000259" key="17">
    <source>
        <dbReference type="PROSITE" id="PS50011"/>
    </source>
</evidence>
<keyword evidence="19" id="KW-1185">Reference proteome</keyword>
<dbReference type="GO" id="GO:0005886">
    <property type="term" value="C:plasma membrane"/>
    <property type="evidence" value="ECO:0007669"/>
    <property type="project" value="UniProtKB-SubCell"/>
</dbReference>
<dbReference type="GO" id="GO:0005524">
    <property type="term" value="F:ATP binding"/>
    <property type="evidence" value="ECO:0007669"/>
    <property type="project" value="UniProtKB-KW"/>
</dbReference>
<keyword evidence="15" id="KW-0325">Glycoprotein</keyword>
<dbReference type="PROSITE" id="PS00108">
    <property type="entry name" value="PROTEIN_KINASE_ST"/>
    <property type="match status" value="1"/>
</dbReference>
<sequence length="299" mass="33863">MGSVNDQELPLFNLQAIETTTDQFSMQNKLDEAGFGPVYKVTLISKLQHRNLVRLLGCCIQGDEYILIYEYMPNRSLDSFMFDSTKRTLLHWTKRVSIIEGTAQGLLYLHRYSRLRIIHRDLKASNILLDKNETRSKTTKIAGTYGYMAPEYAMDCLFSEKSDVFSFGIIVVEIISGHRNMAFFKSDSSLNLLGHASNLWKEEKPLELLDSAVTNSSCSASEVVRCLQLGLLCVQDRAVDRPCMSDVISMLRNDTIVVPLPKEPAFLAQFTSGTDSHLSRNQNRDHSRNEITVSEVHGR</sequence>
<evidence type="ECO:0000256" key="7">
    <source>
        <dbReference type="ARBA" id="ARBA00022692"/>
    </source>
</evidence>
<dbReference type="PhylomeDB" id="A0A068UAX5"/>
<evidence type="ECO:0000256" key="11">
    <source>
        <dbReference type="ARBA" id="ARBA00022840"/>
    </source>
</evidence>
<keyword evidence="4" id="KW-1003">Cell membrane</keyword>
<dbReference type="InterPro" id="IPR001245">
    <property type="entry name" value="Ser-Thr/Tyr_kinase_cat_dom"/>
</dbReference>
<comment type="subcellular location">
    <subcellularLocation>
        <location evidence="1">Cell membrane</location>
        <topology evidence="1">Single-pass type I membrane protein</topology>
    </subcellularLocation>
</comment>
<keyword evidence="11" id="KW-0067">ATP-binding</keyword>
<dbReference type="OrthoDB" id="4062651at2759"/>
<gene>
    <name evidence="18" type="ORF">GSCOC_T00019494001</name>
</gene>
<dbReference type="Gramene" id="CDP04783">
    <property type="protein sequence ID" value="CDP04783"/>
    <property type="gene ID" value="GSCOC_T00019494001"/>
</dbReference>
<dbReference type="InParanoid" id="A0A068UAX5"/>
<dbReference type="PANTHER" id="PTHR27002">
    <property type="entry name" value="RECEPTOR-LIKE SERINE/THREONINE-PROTEIN KINASE SD1-8"/>
    <property type="match status" value="1"/>
</dbReference>
<dbReference type="Proteomes" id="UP000295252">
    <property type="component" value="Chromosome III"/>
</dbReference>
<keyword evidence="10" id="KW-0418">Kinase</keyword>
<organism evidence="18 19">
    <name type="scientific">Coffea canephora</name>
    <name type="common">Robusta coffee</name>
    <dbReference type="NCBI Taxonomy" id="49390"/>
    <lineage>
        <taxon>Eukaryota</taxon>
        <taxon>Viridiplantae</taxon>
        <taxon>Streptophyta</taxon>
        <taxon>Embryophyta</taxon>
        <taxon>Tracheophyta</taxon>
        <taxon>Spermatophyta</taxon>
        <taxon>Magnoliopsida</taxon>
        <taxon>eudicotyledons</taxon>
        <taxon>Gunneridae</taxon>
        <taxon>Pentapetalae</taxon>
        <taxon>asterids</taxon>
        <taxon>lamiids</taxon>
        <taxon>Gentianales</taxon>
        <taxon>Rubiaceae</taxon>
        <taxon>Ixoroideae</taxon>
        <taxon>Gardenieae complex</taxon>
        <taxon>Bertiereae - Coffeeae clade</taxon>
        <taxon>Coffeeae</taxon>
        <taxon>Coffea</taxon>
    </lineage>
</organism>
<evidence type="ECO:0000256" key="6">
    <source>
        <dbReference type="ARBA" id="ARBA00022679"/>
    </source>
</evidence>
<keyword evidence="9" id="KW-0547">Nucleotide-binding</keyword>
<dbReference type="SMART" id="SM00220">
    <property type="entry name" value="S_TKc"/>
    <property type="match status" value="1"/>
</dbReference>
<evidence type="ECO:0000313" key="19">
    <source>
        <dbReference type="Proteomes" id="UP000295252"/>
    </source>
</evidence>
<keyword evidence="5" id="KW-0723">Serine/threonine-protein kinase</keyword>
<evidence type="ECO:0000256" key="5">
    <source>
        <dbReference type="ARBA" id="ARBA00022527"/>
    </source>
</evidence>
<evidence type="ECO:0000256" key="14">
    <source>
        <dbReference type="ARBA" id="ARBA00023170"/>
    </source>
</evidence>
<dbReference type="SUPFAM" id="SSF56112">
    <property type="entry name" value="Protein kinase-like (PK-like)"/>
    <property type="match status" value="1"/>
</dbReference>
<dbReference type="Pfam" id="PF07714">
    <property type="entry name" value="PK_Tyr_Ser-Thr"/>
    <property type="match status" value="1"/>
</dbReference>
<dbReference type="InterPro" id="IPR000719">
    <property type="entry name" value="Prot_kinase_dom"/>
</dbReference>
<evidence type="ECO:0000256" key="4">
    <source>
        <dbReference type="ARBA" id="ARBA00022475"/>
    </source>
</evidence>
<dbReference type="OMA" id="ISAWELW"/>
<evidence type="ECO:0000256" key="3">
    <source>
        <dbReference type="ARBA" id="ARBA00010217"/>
    </source>
</evidence>
<keyword evidence="6" id="KW-0808">Transferase</keyword>
<evidence type="ECO:0000256" key="13">
    <source>
        <dbReference type="ARBA" id="ARBA00023136"/>
    </source>
</evidence>
<dbReference type="InterPro" id="IPR008271">
    <property type="entry name" value="Ser/Thr_kinase_AS"/>
</dbReference>
<dbReference type="Gene3D" id="1.10.510.10">
    <property type="entry name" value="Transferase(Phosphotransferase) domain 1"/>
    <property type="match status" value="1"/>
</dbReference>
<evidence type="ECO:0000256" key="2">
    <source>
        <dbReference type="ARBA" id="ARBA00008536"/>
    </source>
</evidence>
<evidence type="ECO:0000256" key="8">
    <source>
        <dbReference type="ARBA" id="ARBA00022729"/>
    </source>
</evidence>
<evidence type="ECO:0000256" key="12">
    <source>
        <dbReference type="ARBA" id="ARBA00022989"/>
    </source>
</evidence>
<protein>
    <recommendedName>
        <fullName evidence="17">Protein kinase domain-containing protein</fullName>
    </recommendedName>
</protein>
<proteinExistence type="inferred from homology"/>
<dbReference type="Gene3D" id="3.30.200.20">
    <property type="entry name" value="Phosphorylase Kinase, domain 1"/>
    <property type="match status" value="1"/>
</dbReference>
<accession>A0A068UAX5</accession>
<feature type="region of interest" description="Disordered" evidence="16">
    <location>
        <begin position="273"/>
        <end position="299"/>
    </location>
</feature>
<evidence type="ECO:0000256" key="1">
    <source>
        <dbReference type="ARBA" id="ARBA00004251"/>
    </source>
</evidence>
<dbReference type="GO" id="GO:0004674">
    <property type="term" value="F:protein serine/threonine kinase activity"/>
    <property type="evidence" value="ECO:0007669"/>
    <property type="project" value="UniProtKB-KW"/>
</dbReference>
<dbReference type="InterPro" id="IPR011009">
    <property type="entry name" value="Kinase-like_dom_sf"/>
</dbReference>
<evidence type="ECO:0000256" key="15">
    <source>
        <dbReference type="ARBA" id="ARBA00023180"/>
    </source>
</evidence>
<comment type="similarity">
    <text evidence="3">In the C-terminal section; belongs to the protein kinase superfamily. Ser/Thr protein kinase family.</text>
</comment>
<dbReference type="AlphaFoldDB" id="A0A068UAX5"/>
<reference evidence="19" key="1">
    <citation type="journal article" date="2014" name="Science">
        <title>The coffee genome provides insight into the convergent evolution of caffeine biosynthesis.</title>
        <authorList>
            <person name="Denoeud F."/>
            <person name="Carretero-Paulet L."/>
            <person name="Dereeper A."/>
            <person name="Droc G."/>
            <person name="Guyot R."/>
            <person name="Pietrella M."/>
            <person name="Zheng C."/>
            <person name="Alberti A."/>
            <person name="Anthony F."/>
            <person name="Aprea G."/>
            <person name="Aury J.M."/>
            <person name="Bento P."/>
            <person name="Bernard M."/>
            <person name="Bocs S."/>
            <person name="Campa C."/>
            <person name="Cenci A."/>
            <person name="Combes M.C."/>
            <person name="Crouzillat D."/>
            <person name="Da Silva C."/>
            <person name="Daddiego L."/>
            <person name="De Bellis F."/>
            <person name="Dussert S."/>
            <person name="Garsmeur O."/>
            <person name="Gayraud T."/>
            <person name="Guignon V."/>
            <person name="Jahn K."/>
            <person name="Jamilloux V."/>
            <person name="Joet T."/>
            <person name="Labadie K."/>
            <person name="Lan T."/>
            <person name="Leclercq J."/>
            <person name="Lepelley M."/>
            <person name="Leroy T."/>
            <person name="Li L.T."/>
            <person name="Librado P."/>
            <person name="Lopez L."/>
            <person name="Munoz A."/>
            <person name="Noel B."/>
            <person name="Pallavicini A."/>
            <person name="Perrotta G."/>
            <person name="Poncet V."/>
            <person name="Pot D."/>
            <person name="Priyono X."/>
            <person name="Rigoreau M."/>
            <person name="Rouard M."/>
            <person name="Rozas J."/>
            <person name="Tranchant-Dubreuil C."/>
            <person name="VanBuren R."/>
            <person name="Zhang Q."/>
            <person name="Andrade A.C."/>
            <person name="Argout X."/>
            <person name="Bertrand B."/>
            <person name="de Kochko A."/>
            <person name="Graziosi G."/>
            <person name="Henry R.J."/>
            <person name="Jayarama X."/>
            <person name="Ming R."/>
            <person name="Nagai C."/>
            <person name="Rounsley S."/>
            <person name="Sankoff D."/>
            <person name="Giuliano G."/>
            <person name="Albert V.A."/>
            <person name="Wincker P."/>
            <person name="Lashermes P."/>
        </authorList>
    </citation>
    <scope>NUCLEOTIDE SEQUENCE [LARGE SCALE GENOMIC DNA]</scope>
    <source>
        <strain evidence="19">cv. DH200-94</strain>
    </source>
</reference>
<keyword evidence="14" id="KW-0675">Receptor</keyword>
<feature type="domain" description="Protein kinase" evidence="17">
    <location>
        <begin position="1"/>
        <end position="256"/>
    </location>
</feature>
<evidence type="ECO:0000313" key="18">
    <source>
        <dbReference type="EMBL" id="CDP04783.1"/>
    </source>
</evidence>
<dbReference type="GO" id="GO:0002229">
    <property type="term" value="P:defense response to oomycetes"/>
    <property type="evidence" value="ECO:0007669"/>
    <property type="project" value="UniProtKB-ARBA"/>
</dbReference>
<dbReference type="PROSITE" id="PS50011">
    <property type="entry name" value="PROTEIN_KINASE_DOM"/>
    <property type="match status" value="1"/>
</dbReference>
<evidence type="ECO:0000256" key="10">
    <source>
        <dbReference type="ARBA" id="ARBA00022777"/>
    </source>
</evidence>
<name>A0A068UAX5_COFCA</name>
<comment type="similarity">
    <text evidence="2">In the N-terminal section; belongs to the leguminous lectin family.</text>
</comment>
<keyword evidence="8" id="KW-0732">Signal</keyword>
<keyword evidence="7" id="KW-0812">Transmembrane</keyword>
<evidence type="ECO:0000256" key="16">
    <source>
        <dbReference type="SAM" id="MobiDB-lite"/>
    </source>
</evidence>
<dbReference type="FunFam" id="1.10.510.10:FF:000240">
    <property type="entry name" value="Lectin-domain containing receptor kinase A4.3"/>
    <property type="match status" value="1"/>
</dbReference>
<dbReference type="PANTHER" id="PTHR27002:SF1055">
    <property type="entry name" value="RECEPTOR-LIKE SERINE_THREONINE-PROTEIN KINASE"/>
    <property type="match status" value="1"/>
</dbReference>